<dbReference type="AlphaFoldDB" id="A0A3P6T437"/>
<protein>
    <submittedName>
        <fullName evidence="1">Uncharacterized protein</fullName>
    </submittedName>
</protein>
<dbReference type="Proteomes" id="UP000281553">
    <property type="component" value="Unassembled WGS sequence"/>
</dbReference>
<evidence type="ECO:0000313" key="2">
    <source>
        <dbReference type="Proteomes" id="UP000281553"/>
    </source>
</evidence>
<reference evidence="1 2" key="1">
    <citation type="submission" date="2018-11" db="EMBL/GenBank/DDBJ databases">
        <authorList>
            <consortium name="Pathogen Informatics"/>
        </authorList>
    </citation>
    <scope>NUCLEOTIDE SEQUENCE [LARGE SCALE GENOMIC DNA]</scope>
</reference>
<proteinExistence type="predicted"/>
<dbReference type="EMBL" id="UYRU01043564">
    <property type="protein sequence ID" value="VDK82722.1"/>
    <property type="molecule type" value="Genomic_DNA"/>
</dbReference>
<organism evidence="1 2">
    <name type="scientific">Dibothriocephalus latus</name>
    <name type="common">Fish tapeworm</name>
    <name type="synonym">Diphyllobothrium latum</name>
    <dbReference type="NCBI Taxonomy" id="60516"/>
    <lineage>
        <taxon>Eukaryota</taxon>
        <taxon>Metazoa</taxon>
        <taxon>Spiralia</taxon>
        <taxon>Lophotrochozoa</taxon>
        <taxon>Platyhelminthes</taxon>
        <taxon>Cestoda</taxon>
        <taxon>Eucestoda</taxon>
        <taxon>Diphyllobothriidea</taxon>
        <taxon>Diphyllobothriidae</taxon>
        <taxon>Dibothriocephalus</taxon>
    </lineage>
</organism>
<accession>A0A3P6T437</accession>
<name>A0A3P6T437_DIBLA</name>
<keyword evidence="2" id="KW-1185">Reference proteome</keyword>
<gene>
    <name evidence="1" type="ORF">DILT_LOCUS3380</name>
</gene>
<evidence type="ECO:0000313" key="1">
    <source>
        <dbReference type="EMBL" id="VDK82722.1"/>
    </source>
</evidence>
<sequence length="77" mass="8524">MLLVFPDVEVTAIEGACGLSTNDVGPVWTVQSLGRSSRLVECRFVVLLIVPTEEQLSSTILTICHWFWWMAITGSNV</sequence>